<dbReference type="UniPathway" id="UPA00135">
    <property type="reaction ID" value="UER00196"/>
</dbReference>
<dbReference type="FunFam" id="3.40.50.720:FF:000021">
    <property type="entry name" value="D-3-phosphoglycerate dehydrogenase"/>
    <property type="match status" value="1"/>
</dbReference>
<proteinExistence type="inferred from homology"/>
<reference evidence="13 14" key="1">
    <citation type="submission" date="2019-11" db="EMBL/GenBank/DDBJ databases">
        <title>Whole-genome sequence of a the green, strictly anaerobic photosynthetic bacterium Heliobacillus mobilis DSM 6151.</title>
        <authorList>
            <person name="Kyndt J.A."/>
            <person name="Meyer T.E."/>
        </authorList>
    </citation>
    <scope>NUCLEOTIDE SEQUENCE [LARGE SCALE GENOMIC DNA]</scope>
    <source>
        <strain evidence="13 14">DSM 6151</strain>
    </source>
</reference>
<evidence type="ECO:0000256" key="4">
    <source>
        <dbReference type="ARBA" id="ARBA00021582"/>
    </source>
</evidence>
<dbReference type="AlphaFoldDB" id="A0A6I3SPU5"/>
<gene>
    <name evidence="13" type="ORF">GJ688_15950</name>
</gene>
<keyword evidence="5 11" id="KW-0028">Amino-acid biosynthesis</keyword>
<evidence type="ECO:0000256" key="3">
    <source>
        <dbReference type="ARBA" id="ARBA00005854"/>
    </source>
</evidence>
<dbReference type="RefSeq" id="WP_155477537.1">
    <property type="nucleotide sequence ID" value="NZ_WNKU01000025.1"/>
</dbReference>
<dbReference type="Proteomes" id="UP000430670">
    <property type="component" value="Unassembled WGS sequence"/>
</dbReference>
<comment type="catalytic activity">
    <reaction evidence="10 11">
        <text>(2R)-3-phosphoglycerate + NAD(+) = 3-phosphooxypyruvate + NADH + H(+)</text>
        <dbReference type="Rhea" id="RHEA:12641"/>
        <dbReference type="ChEBI" id="CHEBI:15378"/>
        <dbReference type="ChEBI" id="CHEBI:18110"/>
        <dbReference type="ChEBI" id="CHEBI:57540"/>
        <dbReference type="ChEBI" id="CHEBI:57945"/>
        <dbReference type="ChEBI" id="CHEBI:58272"/>
        <dbReference type="EC" id="1.1.1.95"/>
    </reaction>
</comment>
<dbReference type="Pfam" id="PF02826">
    <property type="entry name" value="2-Hacid_dh_C"/>
    <property type="match status" value="1"/>
</dbReference>
<dbReference type="GO" id="GO:0006564">
    <property type="term" value="P:L-serine biosynthetic process"/>
    <property type="evidence" value="ECO:0007669"/>
    <property type="project" value="UniProtKB-UniRule"/>
</dbReference>
<comment type="function">
    <text evidence="1">Catalyzes the reversible oxidation of 3-phospho-D-glycerate to 3-phosphonooxypyruvate, the first step of the phosphorylated L-serine biosynthesis pathway. Also catalyzes the reversible oxidation of 2-hydroxyglutarate to 2-oxoglutarate.</text>
</comment>
<dbReference type="InterPro" id="IPR045865">
    <property type="entry name" value="ACT-like_dom_sf"/>
</dbReference>
<dbReference type="Gene3D" id="3.40.50.720">
    <property type="entry name" value="NAD(P)-binding Rossmann-like Domain"/>
    <property type="match status" value="2"/>
</dbReference>
<dbReference type="FunFam" id="3.30.1330.90:FF:000003">
    <property type="entry name" value="D-3-phosphoglycerate dehydrogenase"/>
    <property type="match status" value="1"/>
</dbReference>
<dbReference type="InterPro" id="IPR036291">
    <property type="entry name" value="NAD(P)-bd_dom_sf"/>
</dbReference>
<dbReference type="SUPFAM" id="SSF143548">
    <property type="entry name" value="Serine metabolism enzymes domain"/>
    <property type="match status" value="1"/>
</dbReference>
<dbReference type="PROSITE" id="PS51671">
    <property type="entry name" value="ACT"/>
    <property type="match status" value="1"/>
</dbReference>
<dbReference type="SUPFAM" id="SSF52283">
    <property type="entry name" value="Formate/glycerate dehydrogenase catalytic domain-like"/>
    <property type="match status" value="1"/>
</dbReference>
<dbReference type="PANTHER" id="PTHR42789">
    <property type="entry name" value="D-ISOMER SPECIFIC 2-HYDROXYACID DEHYDROGENASE FAMILY PROTEIN (AFU_ORTHOLOGUE AFUA_6G10090)"/>
    <property type="match status" value="1"/>
</dbReference>
<dbReference type="GO" id="GO:0004617">
    <property type="term" value="F:phosphoglycerate dehydrogenase activity"/>
    <property type="evidence" value="ECO:0007669"/>
    <property type="project" value="UniProtKB-UniRule"/>
</dbReference>
<dbReference type="Gene3D" id="3.30.70.260">
    <property type="match status" value="1"/>
</dbReference>
<dbReference type="InterPro" id="IPR006140">
    <property type="entry name" value="D-isomer_DH_NAD-bd"/>
</dbReference>
<comment type="caution">
    <text evidence="13">The sequence shown here is derived from an EMBL/GenBank/DDBJ whole genome shotgun (WGS) entry which is preliminary data.</text>
</comment>
<keyword evidence="6 11" id="KW-0560">Oxidoreductase</keyword>
<dbReference type="PANTHER" id="PTHR42789:SF1">
    <property type="entry name" value="D-ISOMER SPECIFIC 2-HYDROXYACID DEHYDROGENASE FAMILY PROTEIN (AFU_ORTHOLOGUE AFUA_6G10090)"/>
    <property type="match status" value="1"/>
</dbReference>
<evidence type="ECO:0000313" key="13">
    <source>
        <dbReference type="EMBL" id="MTV50452.1"/>
    </source>
</evidence>
<dbReference type="GO" id="GO:0051287">
    <property type="term" value="F:NAD binding"/>
    <property type="evidence" value="ECO:0007669"/>
    <property type="project" value="UniProtKB-UniRule"/>
</dbReference>
<evidence type="ECO:0000256" key="10">
    <source>
        <dbReference type="ARBA" id="ARBA00048731"/>
    </source>
</evidence>
<dbReference type="Pfam" id="PF19304">
    <property type="entry name" value="PGDH_inter"/>
    <property type="match status" value="1"/>
</dbReference>
<protein>
    <recommendedName>
        <fullName evidence="4 11">D-3-phosphoglycerate dehydrogenase</fullName>
        <ecNumber evidence="11">1.1.1.95</ecNumber>
    </recommendedName>
</protein>
<dbReference type="CDD" id="cd04902">
    <property type="entry name" value="ACT_3PGDH-xct"/>
    <property type="match status" value="1"/>
</dbReference>
<dbReference type="InterPro" id="IPR006139">
    <property type="entry name" value="D-isomer_2_OHA_DH_cat_dom"/>
</dbReference>
<dbReference type="InterPro" id="IPR006236">
    <property type="entry name" value="PGDH"/>
</dbReference>
<dbReference type="Gene3D" id="3.30.1330.90">
    <property type="entry name" value="D-3-phosphoglycerate dehydrogenase, domain 3"/>
    <property type="match status" value="1"/>
</dbReference>
<evidence type="ECO:0000256" key="9">
    <source>
        <dbReference type="ARBA" id="ARBA00048126"/>
    </source>
</evidence>
<organism evidence="13 14">
    <name type="scientific">Heliobacterium mobile</name>
    <name type="common">Heliobacillus mobilis</name>
    <dbReference type="NCBI Taxonomy" id="28064"/>
    <lineage>
        <taxon>Bacteria</taxon>
        <taxon>Bacillati</taxon>
        <taxon>Bacillota</taxon>
        <taxon>Clostridia</taxon>
        <taxon>Eubacteriales</taxon>
        <taxon>Heliobacteriaceae</taxon>
        <taxon>Heliobacterium</taxon>
    </lineage>
</organism>
<dbReference type="Pfam" id="PF00389">
    <property type="entry name" value="2-Hacid_dh"/>
    <property type="match status" value="1"/>
</dbReference>
<comment type="pathway">
    <text evidence="2 11">Amino-acid biosynthesis; L-serine biosynthesis; L-serine from 3-phospho-D-glycerate: step 1/3.</text>
</comment>
<dbReference type="SUPFAM" id="SSF55021">
    <property type="entry name" value="ACT-like"/>
    <property type="match status" value="1"/>
</dbReference>
<evidence type="ECO:0000256" key="5">
    <source>
        <dbReference type="ARBA" id="ARBA00022605"/>
    </source>
</evidence>
<dbReference type="PROSITE" id="PS00671">
    <property type="entry name" value="D_2_HYDROXYACID_DH_3"/>
    <property type="match status" value="1"/>
</dbReference>
<dbReference type="PROSITE" id="PS00065">
    <property type="entry name" value="D_2_HYDROXYACID_DH_1"/>
    <property type="match status" value="1"/>
</dbReference>
<dbReference type="NCBIfam" id="TIGR01327">
    <property type="entry name" value="PGDH"/>
    <property type="match status" value="1"/>
</dbReference>
<dbReference type="EC" id="1.1.1.95" evidence="11"/>
<evidence type="ECO:0000256" key="1">
    <source>
        <dbReference type="ARBA" id="ARBA00003800"/>
    </source>
</evidence>
<evidence type="ECO:0000256" key="8">
    <source>
        <dbReference type="ARBA" id="ARBA00023299"/>
    </source>
</evidence>
<sequence>MRVLVCDPISEKGIEILKAAGEVAVDVKLKQTEDQIVDIIAEYDAVVVRSETKITKRIIEKAERLKAIGRAGVGVDNIDVEAATQKGIVVVNAPEGNTIAAAELTVAHMISLARNLATANGSLKGGQWQRSKFTGIELKGKTLGILGLGKIGSEVAKRARAFDMTVIAFDPYASAEKAKDMGVTLKDLDAVIAESDFLTIHMPKTKDTLKLINADRITKMKDGVRIINCARGGIIDEAALYDAIVAGKVAGAGLDVFETEPCTDSPLFTLPQVQVTPHLGASTQEAQVNVAIDVAYDILRVLRGEVVSAAVNIPAVKPEMMTIFQPYLDLVERMGQFLGQTVGGAIEKIVITFQGEVAKYNVTPLTTTLLKGLLKHSLQETVNYVNAPHVAKARGIKVLESKTPDVEDYAVQISAMVELANGTTRQVTGTLLRKNQPRFVRIDDFDMDMAPVGHMLVMPHTDKPKIIGRTGTIIGEHNVNIAGMHLGRKVSGGHAIAILNVDGAVPEQVLADLSQIDGVEDVKYVSLA</sequence>
<feature type="domain" description="ACT" evidence="12">
    <location>
        <begin position="455"/>
        <end position="528"/>
    </location>
</feature>
<dbReference type="InterPro" id="IPR029009">
    <property type="entry name" value="ASB_dom_sf"/>
</dbReference>
<dbReference type="EMBL" id="WNKU01000025">
    <property type="protein sequence ID" value="MTV50452.1"/>
    <property type="molecule type" value="Genomic_DNA"/>
</dbReference>
<dbReference type="InterPro" id="IPR050857">
    <property type="entry name" value="D-2-hydroxyacid_DH"/>
</dbReference>
<evidence type="ECO:0000259" key="12">
    <source>
        <dbReference type="PROSITE" id="PS51671"/>
    </source>
</evidence>
<evidence type="ECO:0000256" key="2">
    <source>
        <dbReference type="ARBA" id="ARBA00005216"/>
    </source>
</evidence>
<dbReference type="CDD" id="cd12173">
    <property type="entry name" value="PGDH_4"/>
    <property type="match status" value="1"/>
</dbReference>
<evidence type="ECO:0000256" key="11">
    <source>
        <dbReference type="RuleBase" id="RU363003"/>
    </source>
</evidence>
<keyword evidence="8 11" id="KW-0718">Serine biosynthesis</keyword>
<dbReference type="InterPro" id="IPR029752">
    <property type="entry name" value="D-isomer_DH_CS1"/>
</dbReference>
<dbReference type="InterPro" id="IPR002912">
    <property type="entry name" value="ACT_dom"/>
</dbReference>
<dbReference type="PROSITE" id="PS00670">
    <property type="entry name" value="D_2_HYDROXYACID_DH_2"/>
    <property type="match status" value="1"/>
</dbReference>
<name>A0A6I3SPU5_HELMO</name>
<comment type="catalytic activity">
    <reaction evidence="9">
        <text>(R)-2-hydroxyglutarate + NAD(+) = 2-oxoglutarate + NADH + H(+)</text>
        <dbReference type="Rhea" id="RHEA:49612"/>
        <dbReference type="ChEBI" id="CHEBI:15378"/>
        <dbReference type="ChEBI" id="CHEBI:15801"/>
        <dbReference type="ChEBI" id="CHEBI:16810"/>
        <dbReference type="ChEBI" id="CHEBI:57540"/>
        <dbReference type="ChEBI" id="CHEBI:57945"/>
        <dbReference type="EC" id="1.1.1.399"/>
    </reaction>
</comment>
<evidence type="ECO:0000313" key="14">
    <source>
        <dbReference type="Proteomes" id="UP000430670"/>
    </source>
</evidence>
<accession>A0A6I3SPU5</accession>
<evidence type="ECO:0000256" key="7">
    <source>
        <dbReference type="ARBA" id="ARBA00023027"/>
    </source>
</evidence>
<dbReference type="Pfam" id="PF01842">
    <property type="entry name" value="ACT"/>
    <property type="match status" value="1"/>
</dbReference>
<comment type="similarity">
    <text evidence="3 11">Belongs to the D-isomer specific 2-hydroxyacid dehydrogenase family.</text>
</comment>
<evidence type="ECO:0000256" key="6">
    <source>
        <dbReference type="ARBA" id="ARBA00023002"/>
    </source>
</evidence>
<dbReference type="OrthoDB" id="9805416at2"/>
<keyword evidence="14" id="KW-1185">Reference proteome</keyword>
<dbReference type="SUPFAM" id="SSF51735">
    <property type="entry name" value="NAD(P)-binding Rossmann-fold domains"/>
    <property type="match status" value="1"/>
</dbReference>
<keyword evidence="7 11" id="KW-0520">NAD</keyword>
<dbReference type="InterPro" id="IPR029753">
    <property type="entry name" value="D-isomer_DH_CS"/>
</dbReference>
<dbReference type="InterPro" id="IPR045626">
    <property type="entry name" value="PGDH_ASB_dom"/>
</dbReference>
<dbReference type="FunFam" id="3.30.70.260:FF:000008">
    <property type="entry name" value="D-3-phosphoglycerate dehydrogenase, chloroplastic"/>
    <property type="match status" value="1"/>
</dbReference>